<dbReference type="Proteomes" id="UP000634134">
    <property type="component" value="Unassembled WGS sequence"/>
</dbReference>
<dbReference type="RefSeq" id="WP_379992341.1">
    <property type="nucleotide sequence ID" value="NZ_JBHSRU010000009.1"/>
</dbReference>
<evidence type="ECO:0000256" key="1">
    <source>
        <dbReference type="SAM" id="Phobius"/>
    </source>
</evidence>
<keyword evidence="3" id="KW-1185">Reference proteome</keyword>
<name>A0ABR9WH90_9BACT</name>
<comment type="caution">
    <text evidence="2">The sequence shown here is derived from an EMBL/GenBank/DDBJ whole genome shotgun (WGS) entry which is preliminary data.</text>
</comment>
<evidence type="ECO:0000313" key="3">
    <source>
        <dbReference type="Proteomes" id="UP000634134"/>
    </source>
</evidence>
<evidence type="ECO:0000313" key="2">
    <source>
        <dbReference type="EMBL" id="MBE9463534.1"/>
    </source>
</evidence>
<dbReference type="EMBL" id="JACYGY010000001">
    <property type="protein sequence ID" value="MBE9463534.1"/>
    <property type="molecule type" value="Genomic_DNA"/>
</dbReference>
<sequence length="56" mass="6348">MKENNRRGYRIFKVSGITEVFKWLSGLTIFIFGAGMVFMGWQLLIKANLPGKLPGD</sequence>
<keyword evidence="1" id="KW-1133">Transmembrane helix</keyword>
<organism evidence="2 3">
    <name type="scientific">Dyadobacter subterraneus</name>
    <dbReference type="NCBI Taxonomy" id="2773304"/>
    <lineage>
        <taxon>Bacteria</taxon>
        <taxon>Pseudomonadati</taxon>
        <taxon>Bacteroidota</taxon>
        <taxon>Cytophagia</taxon>
        <taxon>Cytophagales</taxon>
        <taxon>Spirosomataceae</taxon>
        <taxon>Dyadobacter</taxon>
    </lineage>
</organism>
<reference evidence="3" key="1">
    <citation type="submission" date="2023-07" db="EMBL/GenBank/DDBJ databases">
        <title>Dyadobacter sp. nov 'subterranea' isolated from contaminted grondwater.</title>
        <authorList>
            <person name="Szabo I."/>
            <person name="Al-Omari J."/>
            <person name="Szerdahelyi S.G."/>
            <person name="Rado J."/>
        </authorList>
    </citation>
    <scope>NUCLEOTIDE SEQUENCE [LARGE SCALE GENOMIC DNA]</scope>
    <source>
        <strain evidence="3">UP-52</strain>
    </source>
</reference>
<keyword evidence="1" id="KW-0812">Transmembrane</keyword>
<protein>
    <submittedName>
        <fullName evidence="2">Uncharacterized protein</fullName>
    </submittedName>
</protein>
<gene>
    <name evidence="2" type="ORF">IEE83_16730</name>
</gene>
<proteinExistence type="predicted"/>
<feature type="transmembrane region" description="Helical" evidence="1">
    <location>
        <begin position="20"/>
        <end position="44"/>
    </location>
</feature>
<accession>A0ABR9WH90</accession>
<keyword evidence="1" id="KW-0472">Membrane</keyword>